<evidence type="ECO:0000313" key="4">
    <source>
        <dbReference type="Proteomes" id="UP001140076"/>
    </source>
</evidence>
<comment type="caution">
    <text evidence="3">The sequence shown here is derived from an EMBL/GenBank/DDBJ whole genome shotgun (WGS) entry which is preliminary data.</text>
</comment>
<sequence>MRGAWAEGAQILLRHAVRGRTWSLVPVTVLGDTPDGAVVRISAGSHWLAPTAADGALLRLGPDRWHLAARPWTTHDLVYVVEPDRWYALGLLVLPTGRPVAWYLNFQLPARRTPWGIDTLDLELDMTAPVRAAEAVPRWRLKDAPRFRALVAAGFFSTDQLRHTVAALRTHRAADLLAEQRRELLRHRHRRHPPAGIAAAARGAGLPPDVRAAPRTPTDAIA</sequence>
<dbReference type="SUPFAM" id="SSF159234">
    <property type="entry name" value="FomD-like"/>
    <property type="match status" value="1"/>
</dbReference>
<dbReference type="Gene3D" id="2.40.380.10">
    <property type="entry name" value="FomD-like"/>
    <property type="match status" value="1"/>
</dbReference>
<dbReference type="InterPro" id="IPR035930">
    <property type="entry name" value="FomD-like_sf"/>
</dbReference>
<dbReference type="RefSeq" id="WP_270071082.1">
    <property type="nucleotide sequence ID" value="NZ_JAJAQC010000007.1"/>
</dbReference>
<dbReference type="Proteomes" id="UP001140076">
    <property type="component" value="Unassembled WGS sequence"/>
</dbReference>
<name>A0A9X3NTA3_9ACTN</name>
<feature type="compositionally biased region" description="Low complexity" evidence="1">
    <location>
        <begin position="194"/>
        <end position="207"/>
    </location>
</feature>
<evidence type="ECO:0000259" key="2">
    <source>
        <dbReference type="Pfam" id="PF04167"/>
    </source>
</evidence>
<accession>A0A9X3NTA3</accession>
<feature type="region of interest" description="Disordered" evidence="1">
    <location>
        <begin position="191"/>
        <end position="222"/>
    </location>
</feature>
<dbReference type="EMBL" id="JAJAQC010000007">
    <property type="protein sequence ID" value="MDA0563796.1"/>
    <property type="molecule type" value="Genomic_DNA"/>
</dbReference>
<dbReference type="Pfam" id="PF04167">
    <property type="entry name" value="DUF402"/>
    <property type="match status" value="1"/>
</dbReference>
<feature type="domain" description="DUF402" evidence="2">
    <location>
        <begin position="64"/>
        <end position="173"/>
    </location>
</feature>
<evidence type="ECO:0000313" key="3">
    <source>
        <dbReference type="EMBL" id="MDA0563796.1"/>
    </source>
</evidence>
<gene>
    <name evidence="3" type="ORF">LG943_05560</name>
</gene>
<proteinExistence type="predicted"/>
<evidence type="ECO:0000256" key="1">
    <source>
        <dbReference type="SAM" id="MobiDB-lite"/>
    </source>
</evidence>
<reference evidence="3" key="1">
    <citation type="submission" date="2021-10" db="EMBL/GenBank/DDBJ databases">
        <title>Streptomonospora sp. nov., isolated from mangrove soil.</title>
        <authorList>
            <person name="Chen X."/>
            <person name="Ge X."/>
            <person name="Liu W."/>
        </authorList>
    </citation>
    <scope>NUCLEOTIDE SEQUENCE</scope>
    <source>
        <strain evidence="3">S1-112</strain>
    </source>
</reference>
<dbReference type="AlphaFoldDB" id="A0A9X3NTA3"/>
<protein>
    <submittedName>
        <fullName evidence="3">DUF402 domain-containing protein</fullName>
    </submittedName>
</protein>
<keyword evidence="4" id="KW-1185">Reference proteome</keyword>
<dbReference type="InterPro" id="IPR007295">
    <property type="entry name" value="DUF402"/>
</dbReference>
<organism evidence="3 4">
    <name type="scientific">Streptomonospora mangrovi</name>
    <dbReference type="NCBI Taxonomy" id="2883123"/>
    <lineage>
        <taxon>Bacteria</taxon>
        <taxon>Bacillati</taxon>
        <taxon>Actinomycetota</taxon>
        <taxon>Actinomycetes</taxon>
        <taxon>Streptosporangiales</taxon>
        <taxon>Nocardiopsidaceae</taxon>
        <taxon>Streptomonospora</taxon>
    </lineage>
</organism>